<accession>A0A067NGM8</accession>
<evidence type="ECO:0000256" key="1">
    <source>
        <dbReference type="SAM" id="MobiDB-lite"/>
    </source>
</evidence>
<dbReference type="EMBL" id="KL198009">
    <property type="protein sequence ID" value="KDQ27198.1"/>
    <property type="molecule type" value="Genomic_DNA"/>
</dbReference>
<dbReference type="AlphaFoldDB" id="A0A067NGM8"/>
<name>A0A067NGM8_PLEO1</name>
<dbReference type="SUPFAM" id="SSF56059">
    <property type="entry name" value="Glutathione synthetase ATP-binding domain-like"/>
    <property type="match status" value="1"/>
</dbReference>
<dbReference type="STRING" id="1137138.A0A067NGM8"/>
<evidence type="ECO:0000313" key="3">
    <source>
        <dbReference type="Proteomes" id="UP000027073"/>
    </source>
</evidence>
<sequence>MHHLLCKKDNPCVKGNEPCLKPVKLPDETVAPTRQQWEENAYGFYLFITEGKLSNQKAHLDNIKAECPPDIYEQKVAARLNPNTSRSSSPQQPPAAGPSHLLISPSRISLPPQDPLHLFTPTPSQPPRPSNAETPIHETHWLTPRNPRDFGLAREPSATSTPWHGHTQPSLVLEHETTAWAVRPASSLPKVQQAWPDHFSVDKLRAKELGNALANVLYVVDEFSALAIEMWVRKDAWDIMFMDMGQWMCLVLKGSKTPGWIQLKSFDLICGGMDFILNPLDPTYSPNAMPAKDLAPYLNGLRHLSQYVVFFPDPFQLWWLSDKRNILLSVTHCSVGLMDALGKFPAVLGFNDMEELRQMNVDLNSIVIKLTMGASSNHVWKVDDNNTARQVLKKVKDDMKKTKKMWQTANTTIPRPHYFIQPLIQEMQQKGEVRCFFAGGELIYMVGMRAGGSQMVSMEPVSIIPLEKLRAGDGNNQRTPSMISNQEVFDMLDSTVPFWLGSHGFQRLRSFATNILYKFIKRQEEDWKKIGVGERNLWSDLRLFARLDIGVFRTENGQYSFWVSEIEPWMGACLFTNTVNNKSDVLYSTVTAVLQEHVLLCQL</sequence>
<dbReference type="HOGENOM" id="CLU_383613_0_0_1"/>
<proteinExistence type="predicted"/>
<feature type="region of interest" description="Disordered" evidence="1">
    <location>
        <begin position="81"/>
        <end position="133"/>
    </location>
</feature>
<dbReference type="OrthoDB" id="3065446at2759"/>
<protein>
    <submittedName>
        <fullName evidence="2">Uncharacterized protein</fullName>
    </submittedName>
</protein>
<reference evidence="3" key="1">
    <citation type="journal article" date="2014" name="Proc. Natl. Acad. Sci. U.S.A.">
        <title>Extensive sampling of basidiomycete genomes demonstrates inadequacy of the white-rot/brown-rot paradigm for wood decay fungi.</title>
        <authorList>
            <person name="Riley R."/>
            <person name="Salamov A.A."/>
            <person name="Brown D.W."/>
            <person name="Nagy L.G."/>
            <person name="Floudas D."/>
            <person name="Held B.W."/>
            <person name="Levasseur A."/>
            <person name="Lombard V."/>
            <person name="Morin E."/>
            <person name="Otillar R."/>
            <person name="Lindquist E.A."/>
            <person name="Sun H."/>
            <person name="LaButti K.M."/>
            <person name="Schmutz J."/>
            <person name="Jabbour D."/>
            <person name="Luo H."/>
            <person name="Baker S.E."/>
            <person name="Pisabarro A.G."/>
            <person name="Walton J.D."/>
            <person name="Blanchette R.A."/>
            <person name="Henrissat B."/>
            <person name="Martin F."/>
            <person name="Cullen D."/>
            <person name="Hibbett D.S."/>
            <person name="Grigoriev I.V."/>
        </authorList>
    </citation>
    <scope>NUCLEOTIDE SEQUENCE [LARGE SCALE GENOMIC DNA]</scope>
    <source>
        <strain evidence="3">PC15</strain>
    </source>
</reference>
<feature type="compositionally biased region" description="Low complexity" evidence="1">
    <location>
        <begin position="81"/>
        <end position="90"/>
    </location>
</feature>
<dbReference type="Proteomes" id="UP000027073">
    <property type="component" value="Unassembled WGS sequence"/>
</dbReference>
<evidence type="ECO:0000313" key="2">
    <source>
        <dbReference type="EMBL" id="KDQ27198.1"/>
    </source>
</evidence>
<organism evidence="2 3">
    <name type="scientific">Pleurotus ostreatus (strain PC15)</name>
    <name type="common">Oyster mushroom</name>
    <dbReference type="NCBI Taxonomy" id="1137138"/>
    <lineage>
        <taxon>Eukaryota</taxon>
        <taxon>Fungi</taxon>
        <taxon>Dikarya</taxon>
        <taxon>Basidiomycota</taxon>
        <taxon>Agaricomycotina</taxon>
        <taxon>Agaricomycetes</taxon>
        <taxon>Agaricomycetidae</taxon>
        <taxon>Agaricales</taxon>
        <taxon>Pleurotineae</taxon>
        <taxon>Pleurotaceae</taxon>
        <taxon>Pleurotus</taxon>
    </lineage>
</organism>
<dbReference type="InParanoid" id="A0A067NGM8"/>
<gene>
    <name evidence="2" type="ORF">PLEOSDRAFT_168614</name>
</gene>
<dbReference type="VEuPathDB" id="FungiDB:PLEOSDRAFT_168614"/>